<proteinExistence type="predicted"/>
<dbReference type="InterPro" id="IPR036249">
    <property type="entry name" value="Thioredoxin-like_sf"/>
</dbReference>
<evidence type="ECO:0000259" key="2">
    <source>
        <dbReference type="PROSITE" id="PS50405"/>
    </source>
</evidence>
<dbReference type="PANTHER" id="PTHR44051">
    <property type="entry name" value="GLUTATHIONE S-TRANSFERASE-RELATED"/>
    <property type="match status" value="1"/>
</dbReference>
<gene>
    <name evidence="3" type="ORF">J4G78_07305</name>
</gene>
<dbReference type="PANTHER" id="PTHR44051:SF8">
    <property type="entry name" value="GLUTATHIONE S-TRANSFERASE GSTA"/>
    <property type="match status" value="1"/>
</dbReference>
<dbReference type="EMBL" id="CP071794">
    <property type="protein sequence ID" value="QTD57330.1"/>
    <property type="molecule type" value="Genomic_DNA"/>
</dbReference>
<dbReference type="Pfam" id="PF13409">
    <property type="entry name" value="GST_N_2"/>
    <property type="match status" value="1"/>
</dbReference>
<reference evidence="3 4" key="1">
    <citation type="submission" date="2021-03" db="EMBL/GenBank/DDBJ databases">
        <title>Complete genome of Parasphingorhabdus_sp.JHSY0214.</title>
        <authorList>
            <person name="Yoo J.H."/>
            <person name="Bae J.W."/>
        </authorList>
    </citation>
    <scope>NUCLEOTIDE SEQUENCE [LARGE SCALE GENOMIC DNA]</scope>
    <source>
        <strain evidence="3 4">JHSY0214</strain>
    </source>
</reference>
<dbReference type="Gene3D" id="1.20.1050.10">
    <property type="match status" value="1"/>
</dbReference>
<dbReference type="SUPFAM" id="SSF47616">
    <property type="entry name" value="GST C-terminal domain-like"/>
    <property type="match status" value="1"/>
</dbReference>
<accession>A0ABX7TA81</accession>
<protein>
    <submittedName>
        <fullName evidence="3">Glutathione S-transferase family protein</fullName>
    </submittedName>
</protein>
<evidence type="ECO:0000313" key="3">
    <source>
        <dbReference type="EMBL" id="QTD57330.1"/>
    </source>
</evidence>
<feature type="domain" description="GST C-terminal" evidence="2">
    <location>
        <begin position="84"/>
        <end position="201"/>
    </location>
</feature>
<feature type="domain" description="GST N-terminal" evidence="1">
    <location>
        <begin position="1"/>
        <end position="79"/>
    </location>
</feature>
<dbReference type="PROSITE" id="PS50404">
    <property type="entry name" value="GST_NTER"/>
    <property type="match status" value="1"/>
</dbReference>
<dbReference type="InterPro" id="IPR036282">
    <property type="entry name" value="Glutathione-S-Trfase_C_sf"/>
</dbReference>
<dbReference type="CDD" id="cd03051">
    <property type="entry name" value="GST_N_GTT2_like"/>
    <property type="match status" value="1"/>
</dbReference>
<dbReference type="Proteomes" id="UP000663923">
    <property type="component" value="Chromosome"/>
</dbReference>
<dbReference type="PROSITE" id="PS50405">
    <property type="entry name" value="GST_CTER"/>
    <property type="match status" value="1"/>
</dbReference>
<dbReference type="InterPro" id="IPR034345">
    <property type="entry name" value="Gtt2-like_N"/>
</dbReference>
<dbReference type="SUPFAM" id="SSF52833">
    <property type="entry name" value="Thioredoxin-like"/>
    <property type="match status" value="1"/>
</dbReference>
<dbReference type="Gene3D" id="3.40.30.10">
    <property type="entry name" value="Glutaredoxin"/>
    <property type="match status" value="1"/>
</dbReference>
<organism evidence="3 4">
    <name type="scientific">Parasphingorhabdus cellanae</name>
    <dbReference type="NCBI Taxonomy" id="2806553"/>
    <lineage>
        <taxon>Bacteria</taxon>
        <taxon>Pseudomonadati</taxon>
        <taxon>Pseudomonadota</taxon>
        <taxon>Alphaproteobacteria</taxon>
        <taxon>Sphingomonadales</taxon>
        <taxon>Sphingomonadaceae</taxon>
        <taxon>Parasphingorhabdus</taxon>
    </lineage>
</organism>
<dbReference type="InterPro" id="IPR040079">
    <property type="entry name" value="Glutathione_S-Trfase"/>
</dbReference>
<name>A0ABX7TA81_9SPHN</name>
<dbReference type="SFLD" id="SFLDS00019">
    <property type="entry name" value="Glutathione_Transferase_(cytos"/>
    <property type="match status" value="1"/>
</dbReference>
<dbReference type="SFLD" id="SFLDG00358">
    <property type="entry name" value="Main_(cytGST)"/>
    <property type="match status" value="1"/>
</dbReference>
<sequence length="201" mass="23159">MKLYGANAGNAKRVRIFIAEKRIELPRETLDLGTDTRSPEYLKINSLVEVPALALDDGQIITESMAISRYLELIYPDKILMRKSPIEQAQIEMWSQRIFWQLFLPIGQMVRHELPLFSNVLEQVPEFAAAQRRAMPGKWRWLDREMSDGRRFIVGNSFSFADIQGMVPLMLGDIFDLSVPGDCKNVLNWANSLRRRSSWTA</sequence>
<dbReference type="InterPro" id="IPR010987">
    <property type="entry name" value="Glutathione-S-Trfase_C-like"/>
</dbReference>
<dbReference type="RefSeq" id="WP_207989713.1">
    <property type="nucleotide sequence ID" value="NZ_CP071794.1"/>
</dbReference>
<evidence type="ECO:0000313" key="4">
    <source>
        <dbReference type="Proteomes" id="UP000663923"/>
    </source>
</evidence>
<evidence type="ECO:0000259" key="1">
    <source>
        <dbReference type="PROSITE" id="PS50404"/>
    </source>
</evidence>
<dbReference type="InterPro" id="IPR004045">
    <property type="entry name" value="Glutathione_S-Trfase_N"/>
</dbReference>
<keyword evidence="4" id="KW-1185">Reference proteome</keyword>